<dbReference type="Proteomes" id="UP001597353">
    <property type="component" value="Unassembled WGS sequence"/>
</dbReference>
<keyword evidence="2" id="KW-1133">Transmembrane helix</keyword>
<evidence type="ECO:0000313" key="3">
    <source>
        <dbReference type="EMBL" id="MFD1913297.1"/>
    </source>
</evidence>
<gene>
    <name evidence="3" type="ORF">ACFSGJ_13850</name>
</gene>
<name>A0ABW4S9L7_9RHOB</name>
<keyword evidence="4" id="KW-1185">Reference proteome</keyword>
<feature type="region of interest" description="Disordered" evidence="1">
    <location>
        <begin position="714"/>
        <end position="774"/>
    </location>
</feature>
<reference evidence="4" key="1">
    <citation type="journal article" date="2019" name="Int. J. Syst. Evol. Microbiol.">
        <title>The Global Catalogue of Microorganisms (GCM) 10K type strain sequencing project: providing services to taxonomists for standard genome sequencing and annotation.</title>
        <authorList>
            <consortium name="The Broad Institute Genomics Platform"/>
            <consortium name="The Broad Institute Genome Sequencing Center for Infectious Disease"/>
            <person name="Wu L."/>
            <person name="Ma J."/>
        </authorList>
    </citation>
    <scope>NUCLEOTIDE SEQUENCE [LARGE SCALE GENOMIC DNA]</scope>
    <source>
        <strain evidence="4">CGMCC 4.7242</strain>
    </source>
</reference>
<dbReference type="RefSeq" id="WP_390262943.1">
    <property type="nucleotide sequence ID" value="NZ_JBHUGH010000010.1"/>
</dbReference>
<feature type="compositionally biased region" description="Low complexity" evidence="1">
    <location>
        <begin position="728"/>
        <end position="742"/>
    </location>
</feature>
<evidence type="ECO:0000313" key="4">
    <source>
        <dbReference type="Proteomes" id="UP001597353"/>
    </source>
</evidence>
<feature type="transmembrane region" description="Helical" evidence="2">
    <location>
        <begin position="156"/>
        <end position="174"/>
    </location>
</feature>
<feature type="compositionally biased region" description="Basic and acidic residues" evidence="1">
    <location>
        <begin position="744"/>
        <end position="755"/>
    </location>
</feature>
<feature type="transmembrane region" description="Helical" evidence="2">
    <location>
        <begin position="64"/>
        <end position="83"/>
    </location>
</feature>
<dbReference type="EMBL" id="JBHUGH010000010">
    <property type="protein sequence ID" value="MFD1913297.1"/>
    <property type="molecule type" value="Genomic_DNA"/>
</dbReference>
<feature type="region of interest" description="Disordered" evidence="1">
    <location>
        <begin position="633"/>
        <end position="656"/>
    </location>
</feature>
<keyword evidence="2" id="KW-0472">Membrane</keyword>
<organism evidence="3 4">
    <name type="scientific">Halodurantibacterium flavum</name>
    <dbReference type="NCBI Taxonomy" id="1382802"/>
    <lineage>
        <taxon>Bacteria</taxon>
        <taxon>Pseudomonadati</taxon>
        <taxon>Pseudomonadota</taxon>
        <taxon>Alphaproteobacteria</taxon>
        <taxon>Rhodobacterales</taxon>
        <taxon>Paracoccaceae</taxon>
        <taxon>Halodurantibacterium</taxon>
    </lineage>
</organism>
<accession>A0ABW4S9L7</accession>
<dbReference type="Pfam" id="PF13779">
    <property type="entry name" value="DUF4175"/>
    <property type="match status" value="1"/>
</dbReference>
<feature type="region of interest" description="Disordered" evidence="1">
    <location>
        <begin position="540"/>
        <end position="562"/>
    </location>
</feature>
<proteinExistence type="predicted"/>
<dbReference type="InterPro" id="IPR012683">
    <property type="entry name" value="CHP02302_TM"/>
</dbReference>
<sequence length="811" mass="89388">MIKAPSPDPSDPALDRLKWPLRLTWAGLWAEAVLRGFWPVWSLMFLVVALSAFGVHDLMGDGALLWGAAGVAVSALVLIYIALRRFRRPGVTEALERLDRTMPGRPISALRDSLAVGAADPASQAVWEAHRRRMATRLAGVRAPAPDLRLADRDPYALRYAALLALAVAVLFGAPQRVGELAGLSVPGRAEALAAGPAWEGWLRPPGYTGRPTIYLNDAQADTLRVPEGSIVTLRFYGDAGALNLSHGLSDQPEGAGDIEVLRSGRLAVEGPGGREWHVEVIPDLTPVIRMTGEAVREAGGQMRQPFSAEDDYGVVSGHAEVTLDLAAVDRRHGLAPDPEPREPLILDLPLPLTGNRREFSEALVENLSEHPWANLPVRIRMVATDARGQEGETAATAMVLPGQRFFDPLAAAVIELRRDLLWSRDNGRRSAQLLRAITHRPEGFIRNERAFLLLRVAMRRLDTELAAGFSVEARDEIAEALWEVATLIEAGDLDSARERLERAQDRLSEAMRNGADESEIAELMQEYRDALRDYMRQLAQEQQNDPDRQQAEAPEMSLSGQDLQDLLDELQRLMEEGRMAEAAELMEMLRQMMENMQVVQGEGNGEGDAMQGLADTLRDQQGLNDDTFRDLQERFGGEGQGGQGQDGLSERQQELRDRLAEQGEALPGEGTPEGDAARRLLDEAGRAMDEAEQALRDGRGGDALDRQSEAMDALREGMRQLGEAMAQGQQDQNGQQGQQAGRSDPESQQRDPLGREPGGSGQLGTDQNLLQGEDVYRRADELLQELRRRSGDQTRPDLELDYLRRLLDRF</sequence>
<keyword evidence="2" id="KW-0812">Transmembrane</keyword>
<protein>
    <submittedName>
        <fullName evidence="3">DUF4175 domain-containing protein</fullName>
    </submittedName>
</protein>
<evidence type="ECO:0000256" key="1">
    <source>
        <dbReference type="SAM" id="MobiDB-lite"/>
    </source>
</evidence>
<evidence type="ECO:0000256" key="2">
    <source>
        <dbReference type="SAM" id="Phobius"/>
    </source>
</evidence>
<feature type="transmembrane region" description="Helical" evidence="2">
    <location>
        <begin position="32"/>
        <end position="52"/>
    </location>
</feature>
<comment type="caution">
    <text evidence="3">The sequence shown here is derived from an EMBL/GenBank/DDBJ whole genome shotgun (WGS) entry which is preliminary data.</text>
</comment>